<sequence>MRAAGKYPGRALLGEMSSALVWTASELQIPPEPPSELATGPLGATGPRVLAPCCWSWEHGGPRSRGAAARRSVIGRQDGPRPAVGPCHPAGVPVARSQREGSPEMKAQLEPCTAAMSGPGRQANRGGAHAENRAGNLARE</sequence>
<dbReference type="AlphaFoldDB" id="A0A8K0A8L3"/>
<evidence type="ECO:0000313" key="2">
    <source>
        <dbReference type="EMBL" id="CAH1270645.1"/>
    </source>
</evidence>
<feature type="compositionally biased region" description="Basic and acidic residues" evidence="1">
    <location>
        <begin position="128"/>
        <end position="140"/>
    </location>
</feature>
<dbReference type="EMBL" id="OV696692">
    <property type="protein sequence ID" value="CAH1270645.1"/>
    <property type="molecule type" value="Genomic_DNA"/>
</dbReference>
<accession>A0A8K0A8L3</accession>
<name>A0A8K0A8L3_BRALA</name>
<organism evidence="2 3">
    <name type="scientific">Branchiostoma lanceolatum</name>
    <name type="common">Common lancelet</name>
    <name type="synonym">Amphioxus lanceolatum</name>
    <dbReference type="NCBI Taxonomy" id="7740"/>
    <lineage>
        <taxon>Eukaryota</taxon>
        <taxon>Metazoa</taxon>
        <taxon>Chordata</taxon>
        <taxon>Cephalochordata</taxon>
        <taxon>Leptocardii</taxon>
        <taxon>Amphioxiformes</taxon>
        <taxon>Branchiostomatidae</taxon>
        <taxon>Branchiostoma</taxon>
    </lineage>
</organism>
<evidence type="ECO:0000256" key="1">
    <source>
        <dbReference type="SAM" id="MobiDB-lite"/>
    </source>
</evidence>
<reference evidence="2" key="1">
    <citation type="submission" date="2022-01" db="EMBL/GenBank/DDBJ databases">
        <authorList>
            <person name="Braso-Vives M."/>
        </authorList>
    </citation>
    <scope>NUCLEOTIDE SEQUENCE</scope>
</reference>
<protein>
    <submittedName>
        <fullName evidence="2">Hypp4374 protein</fullName>
    </submittedName>
</protein>
<gene>
    <name evidence="2" type="primary">Hypp4374</name>
    <name evidence="2" type="ORF">BLAG_LOCUS22864</name>
</gene>
<feature type="region of interest" description="Disordered" evidence="1">
    <location>
        <begin position="76"/>
        <end position="140"/>
    </location>
</feature>
<keyword evidence="3" id="KW-1185">Reference proteome</keyword>
<evidence type="ECO:0000313" key="3">
    <source>
        <dbReference type="Proteomes" id="UP000838412"/>
    </source>
</evidence>
<dbReference type="Proteomes" id="UP000838412">
    <property type="component" value="Chromosome 7"/>
</dbReference>
<proteinExistence type="predicted"/>